<accession>A0ABT2P8T3</accession>
<dbReference type="Proteomes" id="UP001300496">
    <property type="component" value="Unassembled WGS sequence"/>
</dbReference>
<gene>
    <name evidence="2" type="ORF">N4R40_01325</name>
</gene>
<protein>
    <submittedName>
        <fullName evidence="2">Uncharacterized protein</fullName>
    </submittedName>
</protein>
<organism evidence="2 3">
    <name type="scientific">Microbacterium memoriense</name>
    <dbReference type="NCBI Taxonomy" id="2978350"/>
    <lineage>
        <taxon>Bacteria</taxon>
        <taxon>Bacillati</taxon>
        <taxon>Actinomycetota</taxon>
        <taxon>Actinomycetes</taxon>
        <taxon>Micrococcales</taxon>
        <taxon>Microbacteriaceae</taxon>
        <taxon>Microbacterium</taxon>
    </lineage>
</organism>
<proteinExistence type="predicted"/>
<name>A0ABT2P8T3_9MICO</name>
<evidence type="ECO:0000313" key="3">
    <source>
        <dbReference type="Proteomes" id="UP001300496"/>
    </source>
</evidence>
<feature type="compositionally biased region" description="Basic and acidic residues" evidence="1">
    <location>
        <begin position="49"/>
        <end position="61"/>
    </location>
</feature>
<evidence type="ECO:0000256" key="1">
    <source>
        <dbReference type="SAM" id="MobiDB-lite"/>
    </source>
</evidence>
<keyword evidence="3" id="KW-1185">Reference proteome</keyword>
<dbReference type="RefSeq" id="WP_261605566.1">
    <property type="nucleotide sequence ID" value="NZ_JAODOR010000002.1"/>
</dbReference>
<reference evidence="2 3" key="1">
    <citation type="journal article" date="2024" name="Int. J. Syst. Evol. Microbiol.">
        <title>Microbacterium memoriense sp. nov., a member of the Actinomycetota from marine beach sediment of the north coast of Portugal.</title>
        <authorList>
            <person name="Santos J.D.N.D."/>
            <person name="Klimek D."/>
            <person name="Calusinska M."/>
            <person name="Lobo-da-Cunha A."/>
            <person name="Catita J."/>
            <person name="Goncalves H."/>
            <person name="Gonzalez I."/>
            <person name="Lage O.M."/>
        </authorList>
    </citation>
    <scope>NUCLEOTIDE SEQUENCE [LARGE SCALE GENOMIC DNA]</scope>
    <source>
        <strain evidence="2 3">PMIC_1C1B</strain>
    </source>
</reference>
<comment type="caution">
    <text evidence="2">The sequence shown here is derived from an EMBL/GenBank/DDBJ whole genome shotgun (WGS) entry which is preliminary data.</text>
</comment>
<feature type="region of interest" description="Disordered" evidence="1">
    <location>
        <begin position="1"/>
        <end position="61"/>
    </location>
</feature>
<sequence>MSPDRQRIVRVQGRRRAQLTPAPGTIPEPVKADEAAAPVAERPSESGPNDERLRLDVPPHY</sequence>
<evidence type="ECO:0000313" key="2">
    <source>
        <dbReference type="EMBL" id="MCT9001007.1"/>
    </source>
</evidence>
<dbReference type="EMBL" id="JAODOR010000002">
    <property type="protein sequence ID" value="MCT9001007.1"/>
    <property type="molecule type" value="Genomic_DNA"/>
</dbReference>